<dbReference type="HOGENOM" id="CLU_001570_14_4_1"/>
<dbReference type="Proteomes" id="UP000054266">
    <property type="component" value="Unassembled WGS sequence"/>
</dbReference>
<evidence type="ECO:0000313" key="11">
    <source>
        <dbReference type="EMBL" id="KIW73281.1"/>
    </source>
</evidence>
<dbReference type="STRING" id="5601.A0A0D2D6T2"/>
<dbReference type="InterPro" id="IPR036396">
    <property type="entry name" value="Cyt_P450_sf"/>
</dbReference>
<sequence>MYLDRYVKSPLLTALGLQTIPLLRLAITLFERLKSQTHRLDETVPARTAMIYPESLDASPLVLVCVFGPVLAVTYLLALATWRLYLCPQADIPGPTLAKLTYWYEFYYDVVLGGQYIWKIRALHEQYGPILRINPEEVHIQDADYYDQVYAGSTHKRNKWTFFTNQSGLPQSAFGTPDHNLHRMRRAALNPYFSKAKVRVLQPRIESSLHNLMVRFREFQQSGEAMTVSLAYAALANDIVMEYAFARSENRLLAHDFDPSFKEAGEAGAKLGHFVKQMPWVLTLMKLLPDSAQISLNPVMASYINLNKDVIRHVSEIYAHRGDPDSKYNSQTTIFHAILQGDLPEKEKSPDRLWQDGQVVVIAGTLTTAAALSEITFHLLRQPSELRNLKQELADAAPDPTAPLDTVKLEQLPYLSAIIKEGLRLSSGISTRLQRIATDETLIYTAKTREGIDGKKPTTTEKQYVLRPGIPLSMTGLLIHHSPIYFEDPMTFRPQRWIDDPSLEDHLVPFSRGTRACVGLNLAYAELYATIATVFRQYGSREVRFPQDRGFLELYDTSYKDIEIIGDGVTPLYRPESKGVRITVHAA</sequence>
<evidence type="ECO:0000256" key="4">
    <source>
        <dbReference type="ARBA" id="ARBA00022723"/>
    </source>
</evidence>
<evidence type="ECO:0008006" key="13">
    <source>
        <dbReference type="Google" id="ProtNLM"/>
    </source>
</evidence>
<dbReference type="CDD" id="cd11062">
    <property type="entry name" value="CYP58-like"/>
    <property type="match status" value="1"/>
</dbReference>
<feature type="binding site" description="axial binding residue" evidence="8">
    <location>
        <position position="517"/>
    </location>
    <ligand>
        <name>heme</name>
        <dbReference type="ChEBI" id="CHEBI:30413"/>
    </ligand>
    <ligandPart>
        <name>Fe</name>
        <dbReference type="ChEBI" id="CHEBI:18248"/>
    </ligandPart>
</feature>
<evidence type="ECO:0000313" key="12">
    <source>
        <dbReference type="Proteomes" id="UP000054266"/>
    </source>
</evidence>
<keyword evidence="12" id="KW-1185">Reference proteome</keyword>
<dbReference type="GO" id="GO:0020037">
    <property type="term" value="F:heme binding"/>
    <property type="evidence" value="ECO:0007669"/>
    <property type="project" value="InterPro"/>
</dbReference>
<dbReference type="InterPro" id="IPR002403">
    <property type="entry name" value="Cyt_P450_E_grp-IV"/>
</dbReference>
<dbReference type="PROSITE" id="PS00086">
    <property type="entry name" value="CYTOCHROME_P450"/>
    <property type="match status" value="1"/>
</dbReference>
<dbReference type="InterPro" id="IPR050121">
    <property type="entry name" value="Cytochrome_P450_monoxygenase"/>
</dbReference>
<dbReference type="PANTHER" id="PTHR24305">
    <property type="entry name" value="CYTOCHROME P450"/>
    <property type="match status" value="1"/>
</dbReference>
<comment type="cofactor">
    <cofactor evidence="1 8">
        <name>heme</name>
        <dbReference type="ChEBI" id="CHEBI:30413"/>
    </cofactor>
</comment>
<accession>A0A0D2D6T2</accession>
<keyword evidence="10" id="KW-1133">Transmembrane helix</keyword>
<evidence type="ECO:0000256" key="7">
    <source>
        <dbReference type="ARBA" id="ARBA00023033"/>
    </source>
</evidence>
<gene>
    <name evidence="11" type="ORF">PV04_01413</name>
</gene>
<keyword evidence="5 9" id="KW-0560">Oxidoreductase</keyword>
<keyword evidence="10" id="KW-0472">Membrane</keyword>
<evidence type="ECO:0000256" key="8">
    <source>
        <dbReference type="PIRSR" id="PIRSR602403-1"/>
    </source>
</evidence>
<reference evidence="11 12" key="1">
    <citation type="submission" date="2015-01" db="EMBL/GenBank/DDBJ databases">
        <title>The Genome Sequence of Capronia semiimmersa CBS27337.</title>
        <authorList>
            <consortium name="The Broad Institute Genomics Platform"/>
            <person name="Cuomo C."/>
            <person name="de Hoog S."/>
            <person name="Gorbushina A."/>
            <person name="Stielow B."/>
            <person name="Teixiera M."/>
            <person name="Abouelleil A."/>
            <person name="Chapman S.B."/>
            <person name="Priest M."/>
            <person name="Young S.K."/>
            <person name="Wortman J."/>
            <person name="Nusbaum C."/>
            <person name="Birren B."/>
        </authorList>
    </citation>
    <scope>NUCLEOTIDE SEQUENCE [LARGE SCALE GENOMIC DNA]</scope>
    <source>
        <strain evidence="11 12">CBS 27337</strain>
    </source>
</reference>
<keyword evidence="3 8" id="KW-0349">Heme</keyword>
<evidence type="ECO:0000256" key="5">
    <source>
        <dbReference type="ARBA" id="ARBA00023002"/>
    </source>
</evidence>
<protein>
    <recommendedName>
        <fullName evidence="13">Cytochrome P450</fullName>
    </recommendedName>
</protein>
<evidence type="ECO:0000256" key="6">
    <source>
        <dbReference type="ARBA" id="ARBA00023004"/>
    </source>
</evidence>
<keyword evidence="6 8" id="KW-0408">Iron</keyword>
<dbReference type="InterPro" id="IPR001128">
    <property type="entry name" value="Cyt_P450"/>
</dbReference>
<evidence type="ECO:0000256" key="9">
    <source>
        <dbReference type="RuleBase" id="RU000461"/>
    </source>
</evidence>
<dbReference type="Gene3D" id="1.10.630.10">
    <property type="entry name" value="Cytochrome P450"/>
    <property type="match status" value="1"/>
</dbReference>
<evidence type="ECO:0000256" key="1">
    <source>
        <dbReference type="ARBA" id="ARBA00001971"/>
    </source>
</evidence>
<dbReference type="InterPro" id="IPR017972">
    <property type="entry name" value="Cyt_P450_CS"/>
</dbReference>
<dbReference type="PRINTS" id="PR00465">
    <property type="entry name" value="EP450IV"/>
</dbReference>
<dbReference type="Pfam" id="PF00067">
    <property type="entry name" value="p450"/>
    <property type="match status" value="1"/>
</dbReference>
<dbReference type="AlphaFoldDB" id="A0A0D2D6T2"/>
<proteinExistence type="inferred from homology"/>
<keyword evidence="10" id="KW-0812">Transmembrane</keyword>
<dbReference type="SUPFAM" id="SSF48264">
    <property type="entry name" value="Cytochrome P450"/>
    <property type="match status" value="1"/>
</dbReference>
<dbReference type="PRINTS" id="PR00385">
    <property type="entry name" value="P450"/>
</dbReference>
<evidence type="ECO:0000256" key="3">
    <source>
        <dbReference type="ARBA" id="ARBA00022617"/>
    </source>
</evidence>
<feature type="transmembrane region" description="Helical" evidence="10">
    <location>
        <begin position="61"/>
        <end position="85"/>
    </location>
</feature>
<evidence type="ECO:0000256" key="10">
    <source>
        <dbReference type="SAM" id="Phobius"/>
    </source>
</evidence>
<keyword evidence="4 8" id="KW-0479">Metal-binding</keyword>
<dbReference type="PANTHER" id="PTHR24305:SF157">
    <property type="entry name" value="N-ACETYLTRYPTOPHAN 6-HYDROXYLASE IVOC-RELATED"/>
    <property type="match status" value="1"/>
</dbReference>
<keyword evidence="7 9" id="KW-0503">Monooxygenase</keyword>
<dbReference type="GO" id="GO:0016705">
    <property type="term" value="F:oxidoreductase activity, acting on paired donors, with incorporation or reduction of molecular oxygen"/>
    <property type="evidence" value="ECO:0007669"/>
    <property type="project" value="InterPro"/>
</dbReference>
<evidence type="ECO:0000256" key="2">
    <source>
        <dbReference type="ARBA" id="ARBA00010617"/>
    </source>
</evidence>
<dbReference type="GO" id="GO:0004497">
    <property type="term" value="F:monooxygenase activity"/>
    <property type="evidence" value="ECO:0007669"/>
    <property type="project" value="UniProtKB-KW"/>
</dbReference>
<dbReference type="EMBL" id="KN846956">
    <property type="protein sequence ID" value="KIW73281.1"/>
    <property type="molecule type" value="Genomic_DNA"/>
</dbReference>
<name>A0A0D2D6T2_9EURO</name>
<organism evidence="11 12">
    <name type="scientific">Phialophora macrospora</name>
    <dbReference type="NCBI Taxonomy" id="1851006"/>
    <lineage>
        <taxon>Eukaryota</taxon>
        <taxon>Fungi</taxon>
        <taxon>Dikarya</taxon>
        <taxon>Ascomycota</taxon>
        <taxon>Pezizomycotina</taxon>
        <taxon>Eurotiomycetes</taxon>
        <taxon>Chaetothyriomycetidae</taxon>
        <taxon>Chaetothyriales</taxon>
        <taxon>Herpotrichiellaceae</taxon>
        <taxon>Phialophora</taxon>
    </lineage>
</organism>
<dbReference type="GO" id="GO:0005506">
    <property type="term" value="F:iron ion binding"/>
    <property type="evidence" value="ECO:0007669"/>
    <property type="project" value="InterPro"/>
</dbReference>
<comment type="similarity">
    <text evidence="2 9">Belongs to the cytochrome P450 family.</text>
</comment>